<reference evidence="6 7" key="1">
    <citation type="submission" date="2024-08" db="EMBL/GenBank/DDBJ databases">
        <authorList>
            <person name="Cucini C."/>
            <person name="Frati F."/>
        </authorList>
    </citation>
    <scope>NUCLEOTIDE SEQUENCE [LARGE SCALE GENOMIC DNA]</scope>
</reference>
<dbReference type="Proteomes" id="UP001642540">
    <property type="component" value="Unassembled WGS sequence"/>
</dbReference>
<evidence type="ECO:0000256" key="4">
    <source>
        <dbReference type="SAM" id="Coils"/>
    </source>
</evidence>
<proteinExistence type="inferred from homology"/>
<dbReference type="InterPro" id="IPR027417">
    <property type="entry name" value="P-loop_NTPase"/>
</dbReference>
<evidence type="ECO:0000313" key="7">
    <source>
        <dbReference type="Proteomes" id="UP001642540"/>
    </source>
</evidence>
<sequence length="682" mass="77507">MATVTELDIAKLLRNDVRLVYEWEFFYHSLNLELNDTPAIERSWNSSRSSYSLMRNLIGQFVSEKGSNATIEALAKVLEACQHNYIKDVLLERFSPTARIVPFDKDSLEGATGQNADTMPEDTEEDRQLQQKTSGSVTILQLVDTKQAGKGRLLVCINHLLHMLSLIGNRPVAIISINGKQRSGKSFLANQFVRYLKYSEKGDNWLDKTLNSDFEWRGDLQRVTSGIQIWHEPLYVNVGGKEIAVIIMDTQGLHDQKTGAQENAIIFGMSVLLSSVFIFNEKNVADDSLQYLRSFLEFAKFATGGSVSEDCLTFQKLILLMRDFQADGFTFGYYDDSNCPPNQVTNLKNKIFELTSDMHPEAIETRSAIQACFEKVGVYAMSSPGKQLPNKFKESRNWDPDFVYSIIDFVTTFFNPEAIKNSTRRVFGQEITGNQLKEYATKWAQLIQEAEGVIQSKTIFESTAELFYTNKIEQSLREYRTTMNNHLECNPAGLVASDLNEFHDILVNSIVAGFSSGKVLGGPSMLDKYKKKLLQSLNGVKDDFFSVNDANVAAEQQRILREKELIEAQQREAELQRQQQETKQLAIANAESGHKRALHELGTAQGRVQQVMANRHNYKRPVEKNKKHRLFGIIHTDTTYYTDWVYDHGQYLQALQAAEADVHRLQQVVNEAEYQLNVTRNS</sequence>
<evidence type="ECO:0000313" key="6">
    <source>
        <dbReference type="EMBL" id="CAL8122122.1"/>
    </source>
</evidence>
<accession>A0ABP1R7T0</accession>
<evidence type="ECO:0000256" key="1">
    <source>
        <dbReference type="ARBA" id="ARBA00022741"/>
    </source>
</evidence>
<dbReference type="EMBL" id="CAXLJM020000067">
    <property type="protein sequence ID" value="CAL8122122.1"/>
    <property type="molecule type" value="Genomic_DNA"/>
</dbReference>
<keyword evidence="1" id="KW-0547">Nucleotide-binding</keyword>
<organism evidence="6 7">
    <name type="scientific">Orchesella dallaii</name>
    <dbReference type="NCBI Taxonomy" id="48710"/>
    <lineage>
        <taxon>Eukaryota</taxon>
        <taxon>Metazoa</taxon>
        <taxon>Ecdysozoa</taxon>
        <taxon>Arthropoda</taxon>
        <taxon>Hexapoda</taxon>
        <taxon>Collembola</taxon>
        <taxon>Entomobryomorpha</taxon>
        <taxon>Entomobryoidea</taxon>
        <taxon>Orchesellidae</taxon>
        <taxon>Orchesellinae</taxon>
        <taxon>Orchesella</taxon>
    </lineage>
</organism>
<dbReference type="Pfam" id="PF02263">
    <property type="entry name" value="GBP"/>
    <property type="match status" value="1"/>
</dbReference>
<protein>
    <recommendedName>
        <fullName evidence="5">GB1/RHD3-type G domain-containing protein</fullName>
    </recommendedName>
</protein>
<dbReference type="Gene3D" id="1.20.58.420">
    <property type="entry name" value="AHSP"/>
    <property type="match status" value="1"/>
</dbReference>
<evidence type="ECO:0000259" key="5">
    <source>
        <dbReference type="PROSITE" id="PS51715"/>
    </source>
</evidence>
<comment type="caution">
    <text evidence="6">The sequence shown here is derived from an EMBL/GenBank/DDBJ whole genome shotgun (WGS) entry which is preliminary data.</text>
</comment>
<dbReference type="SUPFAM" id="SSF52540">
    <property type="entry name" value="P-loop containing nucleoside triphosphate hydrolases"/>
    <property type="match status" value="1"/>
</dbReference>
<dbReference type="InterPro" id="IPR015894">
    <property type="entry name" value="Guanylate-bd_N"/>
</dbReference>
<keyword evidence="2" id="KW-0342">GTP-binding</keyword>
<dbReference type="PROSITE" id="PS51715">
    <property type="entry name" value="G_GB1_RHD3"/>
    <property type="match status" value="1"/>
</dbReference>
<name>A0ABP1R7T0_9HEXA</name>
<keyword evidence="4" id="KW-0175">Coiled coil</keyword>
<comment type="similarity">
    <text evidence="3">Belongs to the TRAFAC class dynamin-like GTPase superfamily. GB1/RHD3 GTPase family.</text>
</comment>
<evidence type="ECO:0000256" key="2">
    <source>
        <dbReference type="ARBA" id="ARBA00023134"/>
    </source>
</evidence>
<keyword evidence="7" id="KW-1185">Reference proteome</keyword>
<feature type="domain" description="GB1/RHD3-type G" evidence="5">
    <location>
        <begin position="169"/>
        <end position="327"/>
    </location>
</feature>
<dbReference type="InterPro" id="IPR030386">
    <property type="entry name" value="G_GB1_RHD3_dom"/>
</dbReference>
<gene>
    <name evidence="6" type="ORF">ODALV1_LOCUS19684</name>
</gene>
<dbReference type="PANTHER" id="PTHR10751">
    <property type="entry name" value="GUANYLATE BINDING PROTEIN"/>
    <property type="match status" value="1"/>
</dbReference>
<feature type="coiled-coil region" evidence="4">
    <location>
        <begin position="552"/>
        <end position="588"/>
    </location>
</feature>
<evidence type="ECO:0000256" key="3">
    <source>
        <dbReference type="PROSITE-ProRule" id="PRU01052"/>
    </source>
</evidence>
<dbReference type="Gene3D" id="3.40.50.300">
    <property type="entry name" value="P-loop containing nucleotide triphosphate hydrolases"/>
    <property type="match status" value="1"/>
</dbReference>